<feature type="compositionally biased region" description="Low complexity" evidence="1">
    <location>
        <begin position="154"/>
        <end position="172"/>
    </location>
</feature>
<accession>A0A7E4W6R2</accession>
<keyword evidence="2" id="KW-1185">Reference proteome</keyword>
<feature type="compositionally biased region" description="Polar residues" evidence="1">
    <location>
        <begin position="201"/>
        <end position="217"/>
    </location>
</feature>
<feature type="region of interest" description="Disordered" evidence="1">
    <location>
        <begin position="372"/>
        <end position="392"/>
    </location>
</feature>
<feature type="region of interest" description="Disordered" evidence="1">
    <location>
        <begin position="198"/>
        <end position="217"/>
    </location>
</feature>
<evidence type="ECO:0000313" key="2">
    <source>
        <dbReference type="Proteomes" id="UP000492821"/>
    </source>
</evidence>
<organism evidence="2 3">
    <name type="scientific">Panagrellus redivivus</name>
    <name type="common">Microworm</name>
    <dbReference type="NCBI Taxonomy" id="6233"/>
    <lineage>
        <taxon>Eukaryota</taxon>
        <taxon>Metazoa</taxon>
        <taxon>Ecdysozoa</taxon>
        <taxon>Nematoda</taxon>
        <taxon>Chromadorea</taxon>
        <taxon>Rhabditida</taxon>
        <taxon>Tylenchina</taxon>
        <taxon>Panagrolaimomorpha</taxon>
        <taxon>Panagrolaimoidea</taxon>
        <taxon>Panagrolaimidae</taxon>
        <taxon>Panagrellus</taxon>
    </lineage>
</organism>
<dbReference type="WBParaSite" id="Pan_g7582.t1">
    <property type="protein sequence ID" value="Pan_g7582.t1"/>
    <property type="gene ID" value="Pan_g7582"/>
</dbReference>
<sequence length="431" mass="45745">MGGCTSRKQVARTFATPRPPASARAGPSSSGSAAGVVAGKSVGRKSSSSGGQESSKTAEAEPESEVGQKGGQPRPLPPKEVVQQPRGVMPPPPPQNETPVAVGVAPARTAPTKQGEKPLPPAPAPTPAEEDMRFDLETQPKLPDSVHEGPTSIAPRRTSTPSTAAAAAAATRLRSGTPPSAPVRTTNTPTEKTMKVFAATGTPSRNGQSPVSNDYTNSAKLFGKPMIATSVVRNSNPTSRKLSADVATPTQREARKQKPTSQRSKTPPAERPKTPAKSQRTRANPSRTPVIEPTQADDDDEEGKVEIFNLVIPGIEPISTKTSQKSRSIRDRRIGASDCVQLLSPKASMPAYDDFSPLPVLQFESEDENVGVEQQNHHRRKSPVAVSTPRGANARGHAKCGCKCKPEEHTLYDVSEEIRDLHFDLISDNSL</sequence>
<feature type="region of interest" description="Disordered" evidence="1">
    <location>
        <begin position="1"/>
        <end position="193"/>
    </location>
</feature>
<proteinExistence type="predicted"/>
<feature type="compositionally biased region" description="Polar residues" evidence="1">
    <location>
        <begin position="276"/>
        <end position="287"/>
    </location>
</feature>
<feature type="compositionally biased region" description="Polar residues" evidence="1">
    <location>
        <begin position="231"/>
        <end position="241"/>
    </location>
</feature>
<dbReference type="AlphaFoldDB" id="A0A7E4W6R2"/>
<reference evidence="3" key="2">
    <citation type="submission" date="2020-10" db="UniProtKB">
        <authorList>
            <consortium name="WormBaseParasite"/>
        </authorList>
    </citation>
    <scope>IDENTIFICATION</scope>
</reference>
<protein>
    <submittedName>
        <fullName evidence="3">Proteoglycan 4-like</fullName>
    </submittedName>
</protein>
<evidence type="ECO:0000313" key="3">
    <source>
        <dbReference type="WBParaSite" id="Pan_g7582.t1"/>
    </source>
</evidence>
<evidence type="ECO:0000256" key="1">
    <source>
        <dbReference type="SAM" id="MobiDB-lite"/>
    </source>
</evidence>
<name>A0A7E4W6R2_PANRE</name>
<feature type="region of interest" description="Disordered" evidence="1">
    <location>
        <begin position="229"/>
        <end position="303"/>
    </location>
</feature>
<reference evidence="2" key="1">
    <citation type="journal article" date="2013" name="Genetics">
        <title>The draft genome and transcriptome of Panagrellus redivivus are shaped by the harsh demands of a free-living lifestyle.</title>
        <authorList>
            <person name="Srinivasan J."/>
            <person name="Dillman A.R."/>
            <person name="Macchietto M.G."/>
            <person name="Heikkinen L."/>
            <person name="Lakso M."/>
            <person name="Fracchia K.M."/>
            <person name="Antoshechkin I."/>
            <person name="Mortazavi A."/>
            <person name="Wong G."/>
            <person name="Sternberg P.W."/>
        </authorList>
    </citation>
    <scope>NUCLEOTIDE SEQUENCE [LARGE SCALE GENOMIC DNA]</scope>
    <source>
        <strain evidence="2">MT8872</strain>
    </source>
</reference>
<dbReference type="Proteomes" id="UP000492821">
    <property type="component" value="Unassembled WGS sequence"/>
</dbReference>
<feature type="compositionally biased region" description="Low complexity" evidence="1">
    <location>
        <begin position="21"/>
        <end position="55"/>
    </location>
</feature>